<sequence length="70" mass="7805">MKNIANTHVEMSCDQVRAFFLDHDGGTACLSQQALEQMNKQLKQQKKALAEDLHGEYVEKGANNPSSSLR</sequence>
<protein>
    <submittedName>
        <fullName evidence="1">Uncharacterized protein</fullName>
    </submittedName>
</protein>
<proteinExistence type="predicted"/>
<dbReference type="AlphaFoldDB" id="A0A5S9MF19"/>
<gene>
    <name evidence="1" type="ORF">BsIDN1_37940</name>
</gene>
<name>A0A5S9MF19_BACIA</name>
<dbReference type="Proteomes" id="UP000464658">
    <property type="component" value="Chromosome"/>
</dbReference>
<evidence type="ECO:0000313" key="2">
    <source>
        <dbReference type="Proteomes" id="UP000464658"/>
    </source>
</evidence>
<evidence type="ECO:0000313" key="1">
    <source>
        <dbReference type="EMBL" id="BBP90176.1"/>
    </source>
</evidence>
<organism evidence="1 2">
    <name type="scientific">Bacillus safensis</name>
    <dbReference type="NCBI Taxonomy" id="561879"/>
    <lineage>
        <taxon>Bacteria</taxon>
        <taxon>Bacillati</taxon>
        <taxon>Bacillota</taxon>
        <taxon>Bacilli</taxon>
        <taxon>Bacillales</taxon>
        <taxon>Bacillaceae</taxon>
        <taxon>Bacillus</taxon>
    </lineage>
</organism>
<accession>A0A5S9MF19</accession>
<dbReference type="EMBL" id="AP021906">
    <property type="protein sequence ID" value="BBP90176.1"/>
    <property type="molecule type" value="Genomic_DNA"/>
</dbReference>
<reference evidence="1 2" key="1">
    <citation type="submission" date="2019-12" db="EMBL/GenBank/DDBJ databases">
        <title>Full genome sequence of a Bacillus safensis strain isolated from commercially available natto in Indonesia.</title>
        <authorList>
            <person name="Yoshida M."/>
            <person name="Uomi M."/>
            <person name="Waturangi D."/>
            <person name="Ekaputri J.J."/>
            <person name="Setiamarga D.H.E."/>
        </authorList>
    </citation>
    <scope>NUCLEOTIDE SEQUENCE [LARGE SCALE GENOMIC DNA]</scope>
    <source>
        <strain evidence="1 2">IDN1</strain>
    </source>
</reference>